<dbReference type="GeneID" id="303560484"/>
<dbReference type="InterPro" id="IPR000943">
    <property type="entry name" value="RNA_pol_sigma70"/>
</dbReference>
<gene>
    <name evidence="2" type="ORF">CP523_07325</name>
    <name evidence="3" type="ORF">NH397_15665</name>
</gene>
<dbReference type="EMBL" id="CP099799">
    <property type="protein sequence ID" value="USS00862.1"/>
    <property type="molecule type" value="Genomic_DNA"/>
</dbReference>
<dbReference type="Pfam" id="PF04545">
    <property type="entry name" value="Sigma70_r4"/>
    <property type="match status" value="1"/>
</dbReference>
<dbReference type="EMBL" id="CP023671">
    <property type="protein sequence ID" value="AYE34274.1"/>
    <property type="molecule type" value="Genomic_DNA"/>
</dbReference>
<dbReference type="GO" id="GO:0006352">
    <property type="term" value="P:DNA-templated transcription initiation"/>
    <property type="evidence" value="ECO:0007669"/>
    <property type="project" value="InterPro"/>
</dbReference>
<protein>
    <recommendedName>
        <fullName evidence="1">RNA polymerase sigma-70 region 4 domain-containing protein</fullName>
    </recommendedName>
</protein>
<evidence type="ECO:0000313" key="2">
    <source>
        <dbReference type="EMBL" id="AYE34274.1"/>
    </source>
</evidence>
<accession>A0A9N7JKK6</accession>
<dbReference type="SUPFAM" id="SSF88659">
    <property type="entry name" value="Sigma3 and sigma4 domains of RNA polymerase sigma factors"/>
    <property type="match status" value="1"/>
</dbReference>
<reference evidence="2 4" key="1">
    <citation type="submission" date="2017-09" db="EMBL/GenBank/DDBJ databases">
        <authorList>
            <person name="Thomas P."/>
            <person name="Seyboldt C."/>
        </authorList>
    </citation>
    <scope>NUCLEOTIDE SEQUENCE [LARGE SCALE GENOMIC DNA]</scope>
    <source>
        <strain evidence="2 4">DSM 7534</strain>
    </source>
</reference>
<dbReference type="OrthoDB" id="2784268at2"/>
<dbReference type="InterPro" id="IPR013324">
    <property type="entry name" value="RNA_pol_sigma_r3/r4-like"/>
</dbReference>
<dbReference type="RefSeq" id="WP_066673768.1">
    <property type="nucleotide sequence ID" value="NZ_CABMIZ010000002.1"/>
</dbReference>
<dbReference type="Gene3D" id="1.10.10.10">
    <property type="entry name" value="Winged helix-like DNA-binding domain superfamily/Winged helix DNA-binding domain"/>
    <property type="match status" value="1"/>
</dbReference>
<feature type="domain" description="RNA polymerase sigma-70 region 4" evidence="1">
    <location>
        <begin position="448"/>
        <end position="493"/>
    </location>
</feature>
<sequence length="1119" mass="132771">MKEYIELGYGYNITENASKDYLELIKINKDSKVDIDHIRGIYRRDRYAFFKLINEILLRGGNFHLEKEQNILKNITIESNEFIFKSENEFRSLEINFEEYNFGDFLNKYKVDNDKFFNFMFIEAFKVIDRNVDIEKLKEEFIKVGFKIFKKETFERKYIDKVNKKWNTINEGQEDKETDNEYLIIEELNNIVTSIPEDIKYKEVKEIFFESNERMFIDYCMKNDILLINDLDGKSLYNFSKFKGIGKKKFDLVKEKLENIEEIILAIESKIGGKYDDGIETKYEKYLEEIKELNLLNEKIEDIFNQRTFLTYCYQNNKEKLKDILEEIETGFIRIPKMGATKCKRLFSELDGLIDDTKSLNNLLADFIIKINEYWFKKIKFKKIKDIALLLEIDLNLNGIGEKTFEEIQNTRLGDYSLDKEYKKEVVDVIWKINNLMDIDSIIETSVNSLKDDDKKILKQRYLLGNTLEEIGKEYNLTRERIRQKIIKANENLMRMYNNYDIISSLKLEFINSKFIGISEILNFVNEENRSGIKIFLELREDLIFKYMEILTLNDDGYIEELNNEIVEYLDEEFIIDDVIEGLNEIYEIVGFKDLEKYKIEKHLIKLGYRKYGKLYSKNTLSLQKGYEWIANRYIENSIRIDDEGLDLLKRKYIEIFEEDISDKSIRTVEARIMENPNMICIDKREYIHITKWNVHDETKQVADKVLEDTLKLVEITTAQDVIKYHESELSNVGIHNKYYFYSIIKYFFSDKYSTGKGNTMSITYNANKDIMSKSREDIVKEYISENGGAVLKNEVLSELRWELFKLEDTISKSNEIIKIGNYITLISNELLSENIKSKFKYMVSESLSKYGVVSTQLIYSKSMTDTELYTFFKYFHIKSGEGIAAIIKILDPYLKGHTNLLYYEDSQVRSPEDIVISKFREVHKKEEIKSLLKEFGYKEASIGNVFTKLIEEKEYYLISNVEIVYKDKLEEIEENVINNVYSLLDLEIGEKEYIVVNNISRLRRKLPRIDFTWEPELISSLVNGNKYKRVKRVYNDYVGGTDRVILVKDSSSIERFDELVKHIITNEYNGVKHIDHIHKFLLDQGVIYNNEKNRSLPYEILASELFEIDEMGRFKIKE</sequence>
<dbReference type="AlphaFoldDB" id="A0A9N7JKK6"/>
<keyword evidence="5" id="KW-1185">Reference proteome</keyword>
<organism evidence="2 4">
    <name type="scientific">Clostridium septicum</name>
    <dbReference type="NCBI Taxonomy" id="1504"/>
    <lineage>
        <taxon>Bacteria</taxon>
        <taxon>Bacillati</taxon>
        <taxon>Bacillota</taxon>
        <taxon>Clostridia</taxon>
        <taxon>Eubacteriales</taxon>
        <taxon>Clostridiaceae</taxon>
        <taxon>Clostridium</taxon>
    </lineage>
</organism>
<dbReference type="InterPro" id="IPR007630">
    <property type="entry name" value="RNA_pol_sigma70_r4"/>
</dbReference>
<dbReference type="PRINTS" id="PR00046">
    <property type="entry name" value="SIGMA70FCT"/>
</dbReference>
<dbReference type="Proteomes" id="UP001055437">
    <property type="component" value="Chromosome"/>
</dbReference>
<evidence type="ECO:0000313" key="5">
    <source>
        <dbReference type="Proteomes" id="UP001055437"/>
    </source>
</evidence>
<dbReference type="GO" id="GO:0003700">
    <property type="term" value="F:DNA-binding transcription factor activity"/>
    <property type="evidence" value="ECO:0007669"/>
    <property type="project" value="InterPro"/>
</dbReference>
<evidence type="ECO:0000313" key="4">
    <source>
        <dbReference type="Proteomes" id="UP000280586"/>
    </source>
</evidence>
<proteinExistence type="predicted"/>
<reference evidence="3" key="2">
    <citation type="submission" date="2022-06" db="EMBL/GenBank/DDBJ databases">
        <authorList>
            <person name="Holder M.E."/>
            <person name="Ajami N.J."/>
            <person name="Petrosino J.F."/>
        </authorList>
    </citation>
    <scope>NUCLEOTIDE SEQUENCE</scope>
    <source>
        <strain evidence="3">RMA 8861</strain>
    </source>
</reference>
<dbReference type="KEGG" id="csep:CP523_07325"/>
<evidence type="ECO:0000259" key="1">
    <source>
        <dbReference type="Pfam" id="PF04545"/>
    </source>
</evidence>
<dbReference type="InterPro" id="IPR036388">
    <property type="entry name" value="WH-like_DNA-bd_sf"/>
</dbReference>
<evidence type="ECO:0000313" key="3">
    <source>
        <dbReference type="EMBL" id="USS00862.1"/>
    </source>
</evidence>
<name>A0A9N7JKK6_CLOSE</name>
<dbReference type="Proteomes" id="UP000280586">
    <property type="component" value="Chromosome"/>
</dbReference>